<dbReference type="PANTHER" id="PTHR11709:SF251">
    <property type="entry name" value="LACCASE-8-RELATED"/>
    <property type="match status" value="1"/>
</dbReference>
<dbReference type="EC" id="1.10.3.2" evidence="4 13"/>
<dbReference type="InterPro" id="IPR045087">
    <property type="entry name" value="Cu-oxidase_fam"/>
</dbReference>
<evidence type="ECO:0000256" key="12">
    <source>
        <dbReference type="ARBA" id="ARBA00023185"/>
    </source>
</evidence>
<dbReference type="GO" id="GO:0048046">
    <property type="term" value="C:apoplast"/>
    <property type="evidence" value="ECO:0007669"/>
    <property type="project" value="UniProtKB-SubCell"/>
</dbReference>
<dbReference type="InterPro" id="IPR008972">
    <property type="entry name" value="Cupredoxin"/>
</dbReference>
<comment type="catalytic activity">
    <reaction evidence="1 13">
        <text>4 hydroquinone + O2 = 4 benzosemiquinone + 2 H2O</text>
        <dbReference type="Rhea" id="RHEA:11276"/>
        <dbReference type="ChEBI" id="CHEBI:15377"/>
        <dbReference type="ChEBI" id="CHEBI:15379"/>
        <dbReference type="ChEBI" id="CHEBI:17594"/>
        <dbReference type="ChEBI" id="CHEBI:17977"/>
        <dbReference type="EC" id="1.10.3.2"/>
    </reaction>
</comment>
<dbReference type="InterPro" id="IPR001117">
    <property type="entry name" value="Cu-oxidase_2nd"/>
</dbReference>
<dbReference type="GO" id="GO:0046274">
    <property type="term" value="P:lignin catabolic process"/>
    <property type="evidence" value="ECO:0007669"/>
    <property type="project" value="UniProtKB-KW"/>
</dbReference>
<evidence type="ECO:0000256" key="7">
    <source>
        <dbReference type="ARBA" id="ARBA00022723"/>
    </source>
</evidence>
<evidence type="ECO:0000256" key="2">
    <source>
        <dbReference type="ARBA" id="ARBA00004271"/>
    </source>
</evidence>
<evidence type="ECO:0000256" key="13">
    <source>
        <dbReference type="RuleBase" id="RU361119"/>
    </source>
</evidence>
<dbReference type="InterPro" id="IPR034288">
    <property type="entry name" value="CuRO_1_LCC"/>
</dbReference>
<keyword evidence="12 13" id="KW-0439">Lignin degradation</keyword>
<evidence type="ECO:0000313" key="18">
    <source>
        <dbReference type="Proteomes" id="UP000489600"/>
    </source>
</evidence>
<dbReference type="GO" id="GO:0052716">
    <property type="term" value="F:hydroquinone:oxygen oxidoreductase activity"/>
    <property type="evidence" value="ECO:0007669"/>
    <property type="project" value="UniProtKB-EC"/>
</dbReference>
<name>A0A565CGP8_9BRAS</name>
<proteinExistence type="inferred from homology"/>
<comment type="function">
    <text evidence="13">Lignin degradation and detoxification of lignin-derived products.</text>
</comment>
<feature type="domain" description="Plastocyanin-like" evidence="16">
    <location>
        <begin position="32"/>
        <end position="145"/>
    </location>
</feature>
<keyword evidence="7 13" id="KW-0479">Metal-binding</keyword>
<keyword evidence="8 13" id="KW-0677">Repeat</keyword>
<dbReference type="GO" id="GO:0005507">
    <property type="term" value="F:copper ion binding"/>
    <property type="evidence" value="ECO:0007669"/>
    <property type="project" value="InterPro"/>
</dbReference>
<evidence type="ECO:0000256" key="6">
    <source>
        <dbReference type="ARBA" id="ARBA00022525"/>
    </source>
</evidence>
<reference evidence="17" key="1">
    <citation type="submission" date="2019-07" db="EMBL/GenBank/DDBJ databases">
        <authorList>
            <person name="Dittberner H."/>
        </authorList>
    </citation>
    <scope>NUCLEOTIDE SEQUENCE [LARGE SCALE GENOMIC DNA]</scope>
</reference>
<feature type="domain" description="Plastocyanin-like" evidence="15">
    <location>
        <begin position="406"/>
        <end position="544"/>
    </location>
</feature>
<organism evidence="17 18">
    <name type="scientific">Arabis nemorensis</name>
    <dbReference type="NCBI Taxonomy" id="586526"/>
    <lineage>
        <taxon>Eukaryota</taxon>
        <taxon>Viridiplantae</taxon>
        <taxon>Streptophyta</taxon>
        <taxon>Embryophyta</taxon>
        <taxon>Tracheophyta</taxon>
        <taxon>Spermatophyta</taxon>
        <taxon>Magnoliopsida</taxon>
        <taxon>eudicotyledons</taxon>
        <taxon>Gunneridae</taxon>
        <taxon>Pentapetalae</taxon>
        <taxon>rosids</taxon>
        <taxon>malvids</taxon>
        <taxon>Brassicales</taxon>
        <taxon>Brassicaceae</taxon>
        <taxon>Arabideae</taxon>
        <taxon>Arabis</taxon>
    </lineage>
</organism>
<comment type="similarity">
    <text evidence="3 13">Belongs to the multicopper oxidase family.</text>
</comment>
<accession>A0A565CGP8</accession>
<evidence type="ECO:0000256" key="5">
    <source>
        <dbReference type="ARBA" id="ARBA00022523"/>
    </source>
</evidence>
<keyword evidence="6 13" id="KW-0964">Secreted</keyword>
<comment type="cofactor">
    <cofactor evidence="13">
        <name>Cu cation</name>
        <dbReference type="ChEBI" id="CHEBI:23378"/>
    </cofactor>
    <text evidence="13">Binds 4 Cu cations per monomer.</text>
</comment>
<dbReference type="InterPro" id="IPR011707">
    <property type="entry name" value="Cu-oxidase-like_N"/>
</dbReference>
<keyword evidence="18" id="KW-1185">Reference proteome</keyword>
<evidence type="ECO:0000256" key="8">
    <source>
        <dbReference type="ARBA" id="ARBA00022737"/>
    </source>
</evidence>
<evidence type="ECO:0000256" key="10">
    <source>
        <dbReference type="ARBA" id="ARBA00023008"/>
    </source>
</evidence>
<feature type="chain" id="PRO_5022272828" description="Laccase" evidence="13">
    <location>
        <begin position="23"/>
        <end position="580"/>
    </location>
</feature>
<dbReference type="Proteomes" id="UP000489600">
    <property type="component" value="Unassembled WGS sequence"/>
</dbReference>
<keyword evidence="5 13" id="KW-0052">Apoplast</keyword>
<dbReference type="Pfam" id="PF00394">
    <property type="entry name" value="Cu-oxidase"/>
    <property type="match status" value="1"/>
</dbReference>
<dbReference type="OrthoDB" id="2121828at2759"/>
<dbReference type="CDD" id="cd13875">
    <property type="entry name" value="CuRO_2_LCC_plant"/>
    <property type="match status" value="1"/>
</dbReference>
<evidence type="ECO:0000256" key="3">
    <source>
        <dbReference type="ARBA" id="ARBA00010609"/>
    </source>
</evidence>
<comment type="subcellular location">
    <subcellularLocation>
        <location evidence="2 13">Secreted</location>
        <location evidence="2 13">Extracellular space</location>
        <location evidence="2 13">Apoplast</location>
    </subcellularLocation>
</comment>
<dbReference type="Pfam" id="PF07731">
    <property type="entry name" value="Cu-oxidase_2"/>
    <property type="match status" value="1"/>
</dbReference>
<evidence type="ECO:0000313" key="17">
    <source>
        <dbReference type="EMBL" id="VVB12900.1"/>
    </source>
</evidence>
<keyword evidence="9 13" id="KW-0560">Oxidoreductase</keyword>
<evidence type="ECO:0000259" key="15">
    <source>
        <dbReference type="Pfam" id="PF07731"/>
    </source>
</evidence>
<dbReference type="CDD" id="cd13849">
    <property type="entry name" value="CuRO_1_LCC_plant"/>
    <property type="match status" value="1"/>
</dbReference>
<keyword evidence="13" id="KW-0732">Signal</keyword>
<evidence type="ECO:0000259" key="16">
    <source>
        <dbReference type="Pfam" id="PF07732"/>
    </source>
</evidence>
<gene>
    <name evidence="17" type="ORF">ANE_LOCUS23344</name>
</gene>
<dbReference type="SUPFAM" id="SSF49503">
    <property type="entry name" value="Cupredoxins"/>
    <property type="match status" value="3"/>
</dbReference>
<dbReference type="Gene3D" id="2.60.40.420">
    <property type="entry name" value="Cupredoxins - blue copper proteins"/>
    <property type="match status" value="3"/>
</dbReference>
<sequence>MHRVHAIQAFLVLVLCSSIASAAIVEHVFHVGNVLVKPLCNEQMIPAVNGTLPGPTIKVREGDTLVVHVINNSTYNITIHWHGVFQLKSSWMDGANMITQCPIQPSNNFTYRFDITGQEGTLLWHAHVVNLRATLHGALIIRPRSGRPYPFPKPYKEVPLIFQQWWDLDVGLLNLRPAPLCDAYLINGLAGDSYPCSKNRMFKLKVVQGKTYLLRIINAALNTHLFFKIANHNMTVVALDAVYTTPYVTDVMVLTPGQSVDALFTADQPTRLYHMSISPYTSAHGIPVPANNPINGLIVYEGATSSSPASPLMPWMNDVATAHKFSSNITGLVGGPHWKPVPRHVDEKMFVTMGLGLDPCPPKTKCIGPYGHRYAGSLNNRTFMIPERLSMQEAYFYNISGVYTDDFPAQPPRKFDYTNFKVQTDSDFKMMFPERKTSAKTIKFNSTVEIVVQNTGIISAESHPMHLHGFNFYVVGYGFGNYDPIRDASKLNLVNPQLRNTIGVPPGGYVVLRFIANNPGVWMFHCHMDAHLPYGIMMAFIVQNGPTPDTSLPSPPSNLPQCTRDPTIYESPKANVDLSY</sequence>
<evidence type="ECO:0000256" key="9">
    <source>
        <dbReference type="ARBA" id="ARBA00023002"/>
    </source>
</evidence>
<keyword evidence="10 13" id="KW-0186">Copper</keyword>
<protein>
    <recommendedName>
        <fullName evidence="4 13">Laccase</fullName>
        <ecNumber evidence="4 13">1.10.3.2</ecNumber>
    </recommendedName>
    <alternativeName>
        <fullName evidence="13">Benzenediol:oxygen oxidoreductase</fullName>
    </alternativeName>
    <alternativeName>
        <fullName evidence="13">Diphenol oxidase</fullName>
    </alternativeName>
    <alternativeName>
        <fullName evidence="13">Urishiol oxidase</fullName>
    </alternativeName>
</protein>
<evidence type="ECO:0000256" key="1">
    <source>
        <dbReference type="ARBA" id="ARBA00000349"/>
    </source>
</evidence>
<dbReference type="CDD" id="cd13897">
    <property type="entry name" value="CuRO_3_LCC_plant"/>
    <property type="match status" value="1"/>
</dbReference>
<feature type="signal peptide" evidence="13">
    <location>
        <begin position="1"/>
        <end position="22"/>
    </location>
</feature>
<dbReference type="AlphaFoldDB" id="A0A565CGP8"/>
<evidence type="ECO:0000256" key="4">
    <source>
        <dbReference type="ARBA" id="ARBA00012297"/>
    </source>
</evidence>
<comment type="caution">
    <text evidence="17">The sequence shown here is derived from an EMBL/GenBank/DDBJ whole genome shotgun (WGS) entry which is preliminary data.</text>
</comment>
<dbReference type="InterPro" id="IPR034285">
    <property type="entry name" value="CuRO_2_LCC"/>
</dbReference>
<dbReference type="Pfam" id="PF07732">
    <property type="entry name" value="Cu-oxidase_3"/>
    <property type="match status" value="1"/>
</dbReference>
<dbReference type="PANTHER" id="PTHR11709">
    <property type="entry name" value="MULTI-COPPER OXIDASE"/>
    <property type="match status" value="1"/>
</dbReference>
<feature type="domain" description="Plastocyanin-like" evidence="14">
    <location>
        <begin position="158"/>
        <end position="302"/>
    </location>
</feature>
<keyword evidence="11" id="KW-0325">Glycoprotein</keyword>
<evidence type="ECO:0000256" key="11">
    <source>
        <dbReference type="ARBA" id="ARBA00023180"/>
    </source>
</evidence>
<dbReference type="EMBL" id="CABITT030000008">
    <property type="protein sequence ID" value="VVB12900.1"/>
    <property type="molecule type" value="Genomic_DNA"/>
</dbReference>
<evidence type="ECO:0000259" key="14">
    <source>
        <dbReference type="Pfam" id="PF00394"/>
    </source>
</evidence>
<dbReference type="NCBIfam" id="TIGR03389">
    <property type="entry name" value="laccase"/>
    <property type="match status" value="1"/>
</dbReference>
<dbReference type="InterPro" id="IPR011706">
    <property type="entry name" value="Cu-oxidase_C"/>
</dbReference>
<dbReference type="InterPro" id="IPR034289">
    <property type="entry name" value="CuRO_3_LCC"/>
</dbReference>
<dbReference type="InterPro" id="IPR017761">
    <property type="entry name" value="Laccase"/>
</dbReference>